<name>A0ABV0MUI4_9TELE</name>
<dbReference type="Proteomes" id="UP001476798">
    <property type="component" value="Unassembled WGS sequence"/>
</dbReference>
<protein>
    <submittedName>
        <fullName evidence="2">Uncharacterized protein</fullName>
    </submittedName>
</protein>
<accession>A0ABV0MUI4</accession>
<evidence type="ECO:0000313" key="2">
    <source>
        <dbReference type="EMBL" id="MEQ2162727.1"/>
    </source>
</evidence>
<feature type="compositionally biased region" description="Polar residues" evidence="1">
    <location>
        <begin position="132"/>
        <end position="149"/>
    </location>
</feature>
<organism evidence="2 3">
    <name type="scientific">Goodea atripinnis</name>
    <dbReference type="NCBI Taxonomy" id="208336"/>
    <lineage>
        <taxon>Eukaryota</taxon>
        <taxon>Metazoa</taxon>
        <taxon>Chordata</taxon>
        <taxon>Craniata</taxon>
        <taxon>Vertebrata</taxon>
        <taxon>Euteleostomi</taxon>
        <taxon>Actinopterygii</taxon>
        <taxon>Neopterygii</taxon>
        <taxon>Teleostei</taxon>
        <taxon>Neoteleostei</taxon>
        <taxon>Acanthomorphata</taxon>
        <taxon>Ovalentaria</taxon>
        <taxon>Atherinomorphae</taxon>
        <taxon>Cyprinodontiformes</taxon>
        <taxon>Goodeidae</taxon>
        <taxon>Goodea</taxon>
    </lineage>
</organism>
<reference evidence="2 3" key="1">
    <citation type="submission" date="2021-06" db="EMBL/GenBank/DDBJ databases">
        <authorList>
            <person name="Palmer J.M."/>
        </authorList>
    </citation>
    <scope>NUCLEOTIDE SEQUENCE [LARGE SCALE GENOMIC DNA]</scope>
    <source>
        <strain evidence="2 3">GA_2019</strain>
        <tissue evidence="2">Muscle</tissue>
    </source>
</reference>
<keyword evidence="3" id="KW-1185">Reference proteome</keyword>
<gene>
    <name evidence="2" type="ORF">GOODEAATRI_022738</name>
</gene>
<sequence>MRTARHVLKVLVVQANRTKKQLSYCGPSITEPPDACCGHLSPAPWYRLAPGSAAINTRAESCCNQETGSVSGQRLIHFDGLGAFVHRFALVGESLMAAELSGLREAAVAALAPDGQTKRDTQRTDHYESWRRAQNSPHGPERSSSSTAGTLKELQIKSQDLH</sequence>
<evidence type="ECO:0000256" key="1">
    <source>
        <dbReference type="SAM" id="MobiDB-lite"/>
    </source>
</evidence>
<comment type="caution">
    <text evidence="2">The sequence shown here is derived from an EMBL/GenBank/DDBJ whole genome shotgun (WGS) entry which is preliminary data.</text>
</comment>
<proteinExistence type="predicted"/>
<feature type="compositionally biased region" description="Basic and acidic residues" evidence="1">
    <location>
        <begin position="116"/>
        <end position="131"/>
    </location>
</feature>
<feature type="region of interest" description="Disordered" evidence="1">
    <location>
        <begin position="113"/>
        <end position="162"/>
    </location>
</feature>
<dbReference type="EMBL" id="JAHRIO010012354">
    <property type="protein sequence ID" value="MEQ2162727.1"/>
    <property type="molecule type" value="Genomic_DNA"/>
</dbReference>
<evidence type="ECO:0000313" key="3">
    <source>
        <dbReference type="Proteomes" id="UP001476798"/>
    </source>
</evidence>